<dbReference type="InterPro" id="IPR016177">
    <property type="entry name" value="DNA-bd_dom_sf"/>
</dbReference>
<keyword evidence="4" id="KW-0804">Transcription</keyword>
<dbReference type="InterPro" id="IPR036955">
    <property type="entry name" value="AP2/ERF_dom_sf"/>
</dbReference>
<evidence type="ECO:0000313" key="9">
    <source>
        <dbReference type="Proteomes" id="UP000287651"/>
    </source>
</evidence>
<dbReference type="GO" id="GO:0003700">
    <property type="term" value="F:DNA-binding transcription factor activity"/>
    <property type="evidence" value="ECO:0007669"/>
    <property type="project" value="InterPro"/>
</dbReference>
<proteinExistence type="predicted"/>
<dbReference type="InterPro" id="IPR001471">
    <property type="entry name" value="AP2/ERF_dom"/>
</dbReference>
<evidence type="ECO:0000256" key="5">
    <source>
        <dbReference type="ARBA" id="ARBA00023242"/>
    </source>
</evidence>
<dbReference type="PRINTS" id="PR00367">
    <property type="entry name" value="ETHRSPELEMNT"/>
</dbReference>
<dbReference type="AlphaFoldDB" id="A0A426XHV0"/>
<organism evidence="8 9">
    <name type="scientific">Ensete ventricosum</name>
    <name type="common">Abyssinian banana</name>
    <name type="synonym">Musa ensete</name>
    <dbReference type="NCBI Taxonomy" id="4639"/>
    <lineage>
        <taxon>Eukaryota</taxon>
        <taxon>Viridiplantae</taxon>
        <taxon>Streptophyta</taxon>
        <taxon>Embryophyta</taxon>
        <taxon>Tracheophyta</taxon>
        <taxon>Spermatophyta</taxon>
        <taxon>Magnoliopsida</taxon>
        <taxon>Liliopsida</taxon>
        <taxon>Zingiberales</taxon>
        <taxon>Musaceae</taxon>
        <taxon>Ensete</taxon>
    </lineage>
</organism>
<dbReference type="Proteomes" id="UP000287651">
    <property type="component" value="Unassembled WGS sequence"/>
</dbReference>
<accession>A0A426XHV0</accession>
<keyword evidence="3" id="KW-0238">DNA-binding</keyword>
<reference evidence="8 9" key="1">
    <citation type="journal article" date="2014" name="Agronomy (Basel)">
        <title>A Draft Genome Sequence for Ensete ventricosum, the Drought-Tolerant Tree Against Hunger.</title>
        <authorList>
            <person name="Harrison J."/>
            <person name="Moore K.A."/>
            <person name="Paszkiewicz K."/>
            <person name="Jones T."/>
            <person name="Grant M."/>
            <person name="Ambacheew D."/>
            <person name="Muzemil S."/>
            <person name="Studholme D.J."/>
        </authorList>
    </citation>
    <scope>NUCLEOTIDE SEQUENCE [LARGE SCALE GENOMIC DNA]</scope>
</reference>
<dbReference type="PANTHER" id="PTHR31190">
    <property type="entry name" value="DNA-BINDING DOMAIN"/>
    <property type="match status" value="1"/>
</dbReference>
<dbReference type="EMBL" id="AMZH03020541">
    <property type="protein sequence ID" value="RRT39079.1"/>
    <property type="molecule type" value="Genomic_DNA"/>
</dbReference>
<gene>
    <name evidence="8" type="ORF">B296_00054324</name>
</gene>
<evidence type="ECO:0000256" key="6">
    <source>
        <dbReference type="SAM" id="MobiDB-lite"/>
    </source>
</evidence>
<evidence type="ECO:0000256" key="2">
    <source>
        <dbReference type="ARBA" id="ARBA00023015"/>
    </source>
</evidence>
<evidence type="ECO:0000313" key="8">
    <source>
        <dbReference type="EMBL" id="RRT39079.1"/>
    </source>
</evidence>
<dbReference type="Gene3D" id="3.30.730.10">
    <property type="entry name" value="AP2/ERF domain"/>
    <property type="match status" value="1"/>
</dbReference>
<protein>
    <recommendedName>
        <fullName evidence="7">AP2/ERF domain-containing protein</fullName>
    </recommendedName>
</protein>
<evidence type="ECO:0000259" key="7">
    <source>
        <dbReference type="PROSITE" id="PS51032"/>
    </source>
</evidence>
<dbReference type="GO" id="GO:0005634">
    <property type="term" value="C:nucleus"/>
    <property type="evidence" value="ECO:0007669"/>
    <property type="project" value="UniProtKB-SubCell"/>
</dbReference>
<feature type="domain" description="AP2/ERF" evidence="7">
    <location>
        <begin position="158"/>
        <end position="216"/>
    </location>
</feature>
<evidence type="ECO:0000256" key="3">
    <source>
        <dbReference type="ARBA" id="ARBA00023125"/>
    </source>
</evidence>
<dbReference type="CDD" id="cd00018">
    <property type="entry name" value="AP2"/>
    <property type="match status" value="1"/>
</dbReference>
<dbReference type="GO" id="GO:0003677">
    <property type="term" value="F:DNA binding"/>
    <property type="evidence" value="ECO:0007669"/>
    <property type="project" value="UniProtKB-KW"/>
</dbReference>
<keyword evidence="5" id="KW-0539">Nucleus</keyword>
<name>A0A426XHV0_ENSVE</name>
<comment type="subcellular location">
    <subcellularLocation>
        <location evidence="1">Nucleus</location>
    </subcellularLocation>
</comment>
<dbReference type="SUPFAM" id="SSF54171">
    <property type="entry name" value="DNA-binding domain"/>
    <property type="match status" value="1"/>
</dbReference>
<dbReference type="PANTHER" id="PTHR31190:SF494">
    <property type="entry name" value="OS09G0434500 PROTEIN"/>
    <property type="match status" value="1"/>
</dbReference>
<sequence>MMWDTCQQNPWRTLQVYVHQSNVELCGRWQCYLYRLLCDSTSQLLFNPSSTTLMEKKSEPNQMLLENVWASFINGSRQPAIGSATWEDLPNLESRNGNLALIQRLPSLGRWISMGAETWEELLDGTCSVSNSSPAPATESARSRRPPAAGAERETTRHYRGVRRRPWGKFAAEIRDISRKGARVWLGTFNTAEEAAVAYDRAALRMRGPRAHLNFPLETAISSSQSTRYDQPSTCTLCDEACSVYGCTATIHDPADLDEEEQSARRIQRSIDGTVDSRRDVVELQDLGNDYLESLLSQE</sequence>
<dbReference type="GO" id="GO:0009873">
    <property type="term" value="P:ethylene-activated signaling pathway"/>
    <property type="evidence" value="ECO:0007669"/>
    <property type="project" value="InterPro"/>
</dbReference>
<dbReference type="FunFam" id="3.30.730.10:FF:000001">
    <property type="entry name" value="Ethylene-responsive transcription factor 2"/>
    <property type="match status" value="1"/>
</dbReference>
<dbReference type="InterPro" id="IPR044808">
    <property type="entry name" value="ERF_plant"/>
</dbReference>
<evidence type="ECO:0000256" key="1">
    <source>
        <dbReference type="ARBA" id="ARBA00004123"/>
    </source>
</evidence>
<feature type="region of interest" description="Disordered" evidence="6">
    <location>
        <begin position="128"/>
        <end position="159"/>
    </location>
</feature>
<comment type="caution">
    <text evidence="8">The sequence shown here is derived from an EMBL/GenBank/DDBJ whole genome shotgun (WGS) entry which is preliminary data.</text>
</comment>
<feature type="compositionally biased region" description="Low complexity" evidence="6">
    <location>
        <begin position="132"/>
        <end position="150"/>
    </location>
</feature>
<dbReference type="SMART" id="SM00380">
    <property type="entry name" value="AP2"/>
    <property type="match status" value="1"/>
</dbReference>
<keyword evidence="2" id="KW-0805">Transcription regulation</keyword>
<dbReference type="PROSITE" id="PS51032">
    <property type="entry name" value="AP2_ERF"/>
    <property type="match status" value="1"/>
</dbReference>
<evidence type="ECO:0000256" key="4">
    <source>
        <dbReference type="ARBA" id="ARBA00023163"/>
    </source>
</evidence>
<dbReference type="Pfam" id="PF00847">
    <property type="entry name" value="AP2"/>
    <property type="match status" value="1"/>
</dbReference>